<name>A0A8X6W522_TRICX</name>
<keyword evidence="2" id="KW-1185">Reference proteome</keyword>
<reference evidence="1" key="1">
    <citation type="submission" date="2020-08" db="EMBL/GenBank/DDBJ databases">
        <title>Multicomponent nature underlies the extraordinary mechanical properties of spider dragline silk.</title>
        <authorList>
            <person name="Kono N."/>
            <person name="Nakamura H."/>
            <person name="Mori M."/>
            <person name="Yoshida Y."/>
            <person name="Ohtoshi R."/>
            <person name="Malay A.D."/>
            <person name="Moran D.A.P."/>
            <person name="Tomita M."/>
            <person name="Numata K."/>
            <person name="Arakawa K."/>
        </authorList>
    </citation>
    <scope>NUCLEOTIDE SEQUENCE</scope>
</reference>
<organism evidence="1 2">
    <name type="scientific">Trichonephila clavipes</name>
    <name type="common">Golden silk orbweaver</name>
    <name type="synonym">Nephila clavipes</name>
    <dbReference type="NCBI Taxonomy" id="2585209"/>
    <lineage>
        <taxon>Eukaryota</taxon>
        <taxon>Metazoa</taxon>
        <taxon>Ecdysozoa</taxon>
        <taxon>Arthropoda</taxon>
        <taxon>Chelicerata</taxon>
        <taxon>Arachnida</taxon>
        <taxon>Araneae</taxon>
        <taxon>Araneomorphae</taxon>
        <taxon>Entelegynae</taxon>
        <taxon>Araneoidea</taxon>
        <taxon>Nephilidae</taxon>
        <taxon>Trichonephila</taxon>
    </lineage>
</organism>
<comment type="caution">
    <text evidence="1">The sequence shown here is derived from an EMBL/GenBank/DDBJ whole genome shotgun (WGS) entry which is preliminary data.</text>
</comment>
<gene>
    <name evidence="1" type="primary">NCL1_09442</name>
    <name evidence="1" type="ORF">TNCV_4563491</name>
</gene>
<dbReference type="AlphaFoldDB" id="A0A8X6W522"/>
<protein>
    <submittedName>
        <fullName evidence="1">Uncharacterized protein</fullName>
    </submittedName>
</protein>
<dbReference type="EMBL" id="BMAU01021382">
    <property type="protein sequence ID" value="GFY27996.1"/>
    <property type="molecule type" value="Genomic_DNA"/>
</dbReference>
<dbReference type="Proteomes" id="UP000887159">
    <property type="component" value="Unassembled WGS sequence"/>
</dbReference>
<evidence type="ECO:0000313" key="2">
    <source>
        <dbReference type="Proteomes" id="UP000887159"/>
    </source>
</evidence>
<proteinExistence type="predicted"/>
<accession>A0A8X6W522</accession>
<evidence type="ECO:0000313" key="1">
    <source>
        <dbReference type="EMBL" id="GFY27996.1"/>
    </source>
</evidence>
<sequence length="191" mass="21315">MKEGLIALNYECSKCNERMGLYERKSAVLDGDFEWVCSTITSQNIYGRTPMILLTMRPSRLFVKIRCHAVASTRKRSAVRNRGLFKHCFLHESKNGAAVAEWYGHRIVAGFVTSSSPVPLKTRRVGQRCTLNLSRAEMSSRWCGVVVRRGVPAQVSSTSLDHGSKLRGPSPKALVQLNSATLIFTHESKNC</sequence>